<dbReference type="Proteomes" id="UP001457282">
    <property type="component" value="Unassembled WGS sequence"/>
</dbReference>
<proteinExistence type="inferred from homology"/>
<gene>
    <name evidence="8" type="ORF">M0R45_019344</name>
</gene>
<dbReference type="InterPro" id="IPR001128">
    <property type="entry name" value="Cyt_P450"/>
</dbReference>
<sequence>MQLKFGSYPVVIASSPEIVKQILRTHDHVFASRPQTAAGKYTTYNYLNSTRAPHGPYWRQGRKFYLSELFNSKRLDSFEIVLGKKYFSVSEFETSIVTLDEFQEMLDELFLLNGVLNIGDWIPWLEFLDLQGYVKRMKSLKEKFDRFHDHVFGEHRANKEGVKDFVPKDMVDVLLKLADDPNIEVKLNYDSVKGFTQDLIAGGTDTSATIVEWAMSELMKQPHLIEMATEELDREGGCALVIANMLHGFNWKLPENMKPEDLSMDEVYGLATPRKFPLVAIAEPRLPIHLY</sequence>
<keyword evidence="9" id="KW-1185">Reference proteome</keyword>
<dbReference type="PANTHER" id="PTHR47944">
    <property type="entry name" value="CYTOCHROME P450 98A9"/>
    <property type="match status" value="1"/>
</dbReference>
<evidence type="ECO:0000256" key="3">
    <source>
        <dbReference type="ARBA" id="ARBA00022617"/>
    </source>
</evidence>
<dbReference type="InterPro" id="IPR002401">
    <property type="entry name" value="Cyt_P450_E_grp-I"/>
</dbReference>
<dbReference type="GO" id="GO:0020037">
    <property type="term" value="F:heme binding"/>
    <property type="evidence" value="ECO:0007669"/>
    <property type="project" value="InterPro"/>
</dbReference>
<dbReference type="Gene3D" id="1.10.630.10">
    <property type="entry name" value="Cytochrome P450"/>
    <property type="match status" value="1"/>
</dbReference>
<dbReference type="GO" id="GO:0005506">
    <property type="term" value="F:iron ion binding"/>
    <property type="evidence" value="ECO:0007669"/>
    <property type="project" value="InterPro"/>
</dbReference>
<protein>
    <submittedName>
        <fullName evidence="8">Uncharacterized protein</fullName>
    </submittedName>
</protein>
<dbReference type="AlphaFoldDB" id="A0AAW1X737"/>
<keyword evidence="4" id="KW-0479">Metal-binding</keyword>
<evidence type="ECO:0000313" key="9">
    <source>
        <dbReference type="Proteomes" id="UP001457282"/>
    </source>
</evidence>
<evidence type="ECO:0000256" key="2">
    <source>
        <dbReference type="ARBA" id="ARBA00010617"/>
    </source>
</evidence>
<dbReference type="EMBL" id="JBEDUW010000004">
    <property type="protein sequence ID" value="KAK9932094.1"/>
    <property type="molecule type" value="Genomic_DNA"/>
</dbReference>
<keyword evidence="5" id="KW-0560">Oxidoreductase</keyword>
<evidence type="ECO:0000256" key="1">
    <source>
        <dbReference type="ARBA" id="ARBA00001971"/>
    </source>
</evidence>
<evidence type="ECO:0000313" key="8">
    <source>
        <dbReference type="EMBL" id="KAK9932094.1"/>
    </source>
</evidence>
<name>A0AAW1X737_RUBAR</name>
<evidence type="ECO:0000256" key="7">
    <source>
        <dbReference type="ARBA" id="ARBA00023033"/>
    </source>
</evidence>
<dbReference type="PRINTS" id="PR00463">
    <property type="entry name" value="EP450I"/>
</dbReference>
<evidence type="ECO:0000256" key="4">
    <source>
        <dbReference type="ARBA" id="ARBA00022723"/>
    </source>
</evidence>
<keyword evidence="3" id="KW-0349">Heme</keyword>
<dbReference type="GO" id="GO:0016705">
    <property type="term" value="F:oxidoreductase activity, acting on paired donors, with incorporation or reduction of molecular oxygen"/>
    <property type="evidence" value="ECO:0007669"/>
    <property type="project" value="InterPro"/>
</dbReference>
<keyword evidence="6" id="KW-0408">Iron</keyword>
<evidence type="ECO:0000256" key="6">
    <source>
        <dbReference type="ARBA" id="ARBA00023004"/>
    </source>
</evidence>
<comment type="similarity">
    <text evidence="2">Belongs to the cytochrome P450 family.</text>
</comment>
<dbReference type="PANTHER" id="PTHR47944:SF5">
    <property type="entry name" value="CYTOCHROME P450 71A1-LIKE"/>
    <property type="match status" value="1"/>
</dbReference>
<accession>A0AAW1X737</accession>
<evidence type="ECO:0000256" key="5">
    <source>
        <dbReference type="ARBA" id="ARBA00023002"/>
    </source>
</evidence>
<dbReference type="InterPro" id="IPR036396">
    <property type="entry name" value="Cyt_P450_sf"/>
</dbReference>
<comment type="cofactor">
    <cofactor evidence="1">
        <name>heme</name>
        <dbReference type="ChEBI" id="CHEBI:30413"/>
    </cofactor>
</comment>
<dbReference type="Pfam" id="PF00067">
    <property type="entry name" value="p450"/>
    <property type="match status" value="2"/>
</dbReference>
<dbReference type="SUPFAM" id="SSF48264">
    <property type="entry name" value="Cytochrome P450"/>
    <property type="match status" value="1"/>
</dbReference>
<keyword evidence="7" id="KW-0503">Monooxygenase</keyword>
<reference evidence="8 9" key="1">
    <citation type="journal article" date="2023" name="G3 (Bethesda)">
        <title>A chromosome-length genome assembly and annotation of blackberry (Rubus argutus, cv. 'Hillquist').</title>
        <authorList>
            <person name="Bruna T."/>
            <person name="Aryal R."/>
            <person name="Dudchenko O."/>
            <person name="Sargent D.J."/>
            <person name="Mead D."/>
            <person name="Buti M."/>
            <person name="Cavallini A."/>
            <person name="Hytonen T."/>
            <person name="Andres J."/>
            <person name="Pham M."/>
            <person name="Weisz D."/>
            <person name="Mascagni F."/>
            <person name="Usai G."/>
            <person name="Natali L."/>
            <person name="Bassil N."/>
            <person name="Fernandez G.E."/>
            <person name="Lomsadze A."/>
            <person name="Armour M."/>
            <person name="Olukolu B."/>
            <person name="Poorten T."/>
            <person name="Britton C."/>
            <person name="Davik J."/>
            <person name="Ashrafi H."/>
            <person name="Aiden E.L."/>
            <person name="Borodovsky M."/>
            <person name="Worthington M."/>
        </authorList>
    </citation>
    <scope>NUCLEOTIDE SEQUENCE [LARGE SCALE GENOMIC DNA]</scope>
    <source>
        <strain evidence="8">PI 553951</strain>
    </source>
</reference>
<dbReference type="GO" id="GO:0004497">
    <property type="term" value="F:monooxygenase activity"/>
    <property type="evidence" value="ECO:0007669"/>
    <property type="project" value="UniProtKB-KW"/>
</dbReference>
<organism evidence="8 9">
    <name type="scientific">Rubus argutus</name>
    <name type="common">Southern blackberry</name>
    <dbReference type="NCBI Taxonomy" id="59490"/>
    <lineage>
        <taxon>Eukaryota</taxon>
        <taxon>Viridiplantae</taxon>
        <taxon>Streptophyta</taxon>
        <taxon>Embryophyta</taxon>
        <taxon>Tracheophyta</taxon>
        <taxon>Spermatophyta</taxon>
        <taxon>Magnoliopsida</taxon>
        <taxon>eudicotyledons</taxon>
        <taxon>Gunneridae</taxon>
        <taxon>Pentapetalae</taxon>
        <taxon>rosids</taxon>
        <taxon>fabids</taxon>
        <taxon>Rosales</taxon>
        <taxon>Rosaceae</taxon>
        <taxon>Rosoideae</taxon>
        <taxon>Rosoideae incertae sedis</taxon>
        <taxon>Rubus</taxon>
    </lineage>
</organism>
<comment type="caution">
    <text evidence="8">The sequence shown here is derived from an EMBL/GenBank/DDBJ whole genome shotgun (WGS) entry which is preliminary data.</text>
</comment>